<evidence type="ECO:0000313" key="3">
    <source>
        <dbReference type="EMBL" id="PPJ56333.1"/>
    </source>
</evidence>
<dbReference type="PROSITE" id="PS51257">
    <property type="entry name" value="PROKAR_LIPOPROTEIN"/>
    <property type="match status" value="1"/>
</dbReference>
<keyword evidence="4" id="KW-1185">Reference proteome</keyword>
<protein>
    <submittedName>
        <fullName evidence="3">Uncharacterized protein</fullName>
    </submittedName>
</protein>
<keyword evidence="1" id="KW-0175">Coiled coil</keyword>
<name>A0A2S6C9J1_9PEZI</name>
<feature type="coiled-coil region" evidence="1">
    <location>
        <begin position="265"/>
        <end position="362"/>
    </location>
</feature>
<gene>
    <name evidence="3" type="ORF">CBER1_00686</name>
</gene>
<dbReference type="AlphaFoldDB" id="A0A2S6C9J1"/>
<reference evidence="4" key="1">
    <citation type="journal article" date="2017" name="bioRxiv">
        <title>Conservation of a gene cluster reveals novel cercosporin biosynthetic mechanisms and extends production to the genus Colletotrichum.</title>
        <authorList>
            <person name="de Jonge R."/>
            <person name="Ebert M.K."/>
            <person name="Huitt-Roehl C.R."/>
            <person name="Pal P."/>
            <person name="Suttle J.C."/>
            <person name="Spanner R.E."/>
            <person name="Neubauer J.D."/>
            <person name="Jurick W.M.II."/>
            <person name="Stott K.A."/>
            <person name="Secor G.A."/>
            <person name="Thomma B.P.H.J."/>
            <person name="Van de Peer Y."/>
            <person name="Townsend C.A."/>
            <person name="Bolton M.D."/>
        </authorList>
    </citation>
    <scope>NUCLEOTIDE SEQUENCE [LARGE SCALE GENOMIC DNA]</scope>
    <source>
        <strain evidence="4">CBS538.71</strain>
    </source>
</reference>
<feature type="compositionally biased region" description="Basic and acidic residues" evidence="2">
    <location>
        <begin position="150"/>
        <end position="162"/>
    </location>
</feature>
<feature type="region of interest" description="Disordered" evidence="2">
    <location>
        <begin position="150"/>
        <end position="169"/>
    </location>
</feature>
<comment type="caution">
    <text evidence="3">The sequence shown here is derived from an EMBL/GenBank/DDBJ whole genome shotgun (WGS) entry which is preliminary data.</text>
</comment>
<dbReference type="Proteomes" id="UP000237631">
    <property type="component" value="Unassembled WGS sequence"/>
</dbReference>
<dbReference type="OrthoDB" id="3639941at2759"/>
<proteinExistence type="predicted"/>
<evidence type="ECO:0000256" key="2">
    <source>
        <dbReference type="SAM" id="MobiDB-lite"/>
    </source>
</evidence>
<sequence>MKQQQKPLHRVESFDTLATSFVTSACSAPSMRTDYGLARAMNSFVVPNELNPIATIKDRKNANYIEDLGDQHDLLRTELHEAIVAFEDITLARDTNKNVLLEAMLNRKFLEANNSLARCSREYSCFLHDTKELKEMPKMSREELARRFTARKEQEKANREDENAPSMKQRMRHIEDQIVDLELEKEYLTERLGQSAALAERSAQMEHLIENLERERLVILKQFASSERLRGQHENDVDQLYEDLAYQEHLNRQTQLDKAKITSDLETTTRANEMMKQDLESQREKAVELSQQLQNTRNDIRNHQRQLSFTKTTDTTLGDDNKKLRQEINELNEMCSLARDELEDLQEQNVQMDLERQKMQGMREMQKETNAYLRNEFGEMYGLAVNEIRKAKAYKTEKASMYGYAEKLKTELAAMKARALRRDSVVGSSAEGEAQRSASA</sequence>
<accession>A0A2S6C9J1</accession>
<dbReference type="EMBL" id="PNEN01000520">
    <property type="protein sequence ID" value="PPJ56333.1"/>
    <property type="molecule type" value="Genomic_DNA"/>
</dbReference>
<evidence type="ECO:0000256" key="1">
    <source>
        <dbReference type="SAM" id="Coils"/>
    </source>
</evidence>
<evidence type="ECO:0000313" key="4">
    <source>
        <dbReference type="Proteomes" id="UP000237631"/>
    </source>
</evidence>
<organism evidence="3 4">
    <name type="scientific">Cercospora berteroae</name>
    <dbReference type="NCBI Taxonomy" id="357750"/>
    <lineage>
        <taxon>Eukaryota</taxon>
        <taxon>Fungi</taxon>
        <taxon>Dikarya</taxon>
        <taxon>Ascomycota</taxon>
        <taxon>Pezizomycotina</taxon>
        <taxon>Dothideomycetes</taxon>
        <taxon>Dothideomycetidae</taxon>
        <taxon>Mycosphaerellales</taxon>
        <taxon>Mycosphaerellaceae</taxon>
        <taxon>Cercospora</taxon>
    </lineage>
</organism>